<evidence type="ECO:0000259" key="3">
    <source>
        <dbReference type="Pfam" id="PF20155"/>
    </source>
</evidence>
<organism evidence="4">
    <name type="scientific">Siphoviridae sp. ctJjf17</name>
    <dbReference type="NCBI Taxonomy" id="2827839"/>
    <lineage>
        <taxon>Viruses</taxon>
        <taxon>Duplodnaviria</taxon>
        <taxon>Heunggongvirae</taxon>
        <taxon>Uroviricota</taxon>
        <taxon>Caudoviricetes</taxon>
    </lineage>
</organism>
<dbReference type="Pfam" id="PF20155">
    <property type="entry name" value="TMP_3"/>
    <property type="match status" value="1"/>
</dbReference>
<feature type="domain" description="Tape measure protein N-terminal" evidence="3">
    <location>
        <begin position="76"/>
        <end position="261"/>
    </location>
</feature>
<accession>A0A8S5SAI9</accession>
<feature type="transmembrane region" description="Helical" evidence="2">
    <location>
        <begin position="580"/>
        <end position="606"/>
    </location>
</feature>
<proteinExistence type="predicted"/>
<keyword evidence="2" id="KW-0812">Transmembrane</keyword>
<feature type="transmembrane region" description="Helical" evidence="2">
    <location>
        <begin position="904"/>
        <end position="926"/>
    </location>
</feature>
<feature type="transmembrane region" description="Helical" evidence="2">
    <location>
        <begin position="871"/>
        <end position="892"/>
    </location>
</feature>
<keyword evidence="2" id="KW-0472">Membrane</keyword>
<dbReference type="EMBL" id="BK032560">
    <property type="protein sequence ID" value="DAF47835.1"/>
    <property type="molecule type" value="Genomic_DNA"/>
</dbReference>
<dbReference type="InterPro" id="IPR013491">
    <property type="entry name" value="Tape_meas_N"/>
</dbReference>
<dbReference type="GO" id="GO:0098003">
    <property type="term" value="P:viral tail assembly"/>
    <property type="evidence" value="ECO:0007669"/>
    <property type="project" value="UniProtKB-KW"/>
</dbReference>
<name>A0A8S5SAI9_9CAUD</name>
<evidence type="ECO:0000313" key="4">
    <source>
        <dbReference type="EMBL" id="DAF47835.1"/>
    </source>
</evidence>
<dbReference type="Gene3D" id="1.20.120.20">
    <property type="entry name" value="Apolipoprotein"/>
    <property type="match status" value="1"/>
</dbReference>
<feature type="transmembrane region" description="Helical" evidence="2">
    <location>
        <begin position="524"/>
        <end position="541"/>
    </location>
</feature>
<dbReference type="Gene3D" id="1.20.5.300">
    <property type="match status" value="1"/>
</dbReference>
<feature type="transmembrane region" description="Helical" evidence="2">
    <location>
        <begin position="838"/>
        <end position="859"/>
    </location>
</feature>
<reference evidence="4" key="1">
    <citation type="journal article" date="2021" name="Proc. Natl. Acad. Sci. U.S.A.">
        <title>A Catalog of Tens of Thousands of Viruses from Human Metagenomes Reveals Hidden Associations with Chronic Diseases.</title>
        <authorList>
            <person name="Tisza M.J."/>
            <person name="Buck C.B."/>
        </authorList>
    </citation>
    <scope>NUCLEOTIDE SEQUENCE</scope>
    <source>
        <strain evidence="4">CtJjf17</strain>
    </source>
</reference>
<evidence type="ECO:0000256" key="1">
    <source>
        <dbReference type="ARBA" id="ARBA00022465"/>
    </source>
</evidence>
<feature type="transmembrane region" description="Helical" evidence="2">
    <location>
        <begin position="548"/>
        <end position="574"/>
    </location>
</feature>
<keyword evidence="2" id="KW-1133">Transmembrane helix</keyword>
<protein>
    <submittedName>
        <fullName evidence="4">Tail tape measure</fullName>
    </submittedName>
</protein>
<evidence type="ECO:0000256" key="2">
    <source>
        <dbReference type="SAM" id="Phobius"/>
    </source>
</evidence>
<sequence length="1194" mass="120026">MAVGKVKIDVDLTGEKAKSGIKGIKDSLEGLKSAGEKTGSLFKSVLGANLVSAGIGKAIGSVTSGVKSMISELNSSSKAWQTFEGNMQMLGKSTNEIQAAKSAMQDYATKTIYSASDMAQTYSQLAAVGIEGTDKLVTGFGGLAAAAENPTQAMKTLSTQAVQMAAKPKVAWQDFKLMLEQTPAGISAVAKEMGMSTSELVQAVQNGTVKTEDFFNAIKKVGNNEYFSKMATEFKSIDQAIDGAKESLANKLQPAFQKLNKFGIKAISGVANALDKINFDGMAEKLGSFLDGIDIDKVINKVVSGVSLLTSTIKKMWDAFRDSGALTATVNALKSVGSAIGNVVSALANSGVLSIVARVFGELVKWAARVVNALGKIVSAIPPSVLSALAYGFLAIAGSIKAIKLAAKGLDVFKSLKSFNPFKSLGKGATQSLEDLTGKAAGAKSTIENIFTGISKVIDSAGKGIGNAAKGIGTGIKSALSGVPKIVDSLGKGVSTAAKGIGTGLATAFRGLGQAIAMVPPQNFLALGAAIALVLAGLALLGTQGEGVAMVFTALGTAISAVITALSGGLTAIISSLGTALTSIITALGTGLQAALQGVATVIIAIGTGIQSALQGVASVVTSLGSAIQSALVGVGAAATGAGNGIRLAFEGIASVVSSVGSAIQSAMQGVGSVIESVGSSIKSVLEGLKSAFEGAGNGIKSVFEGIGTVINSVGSAIKSVLDGIANVIRSVGESAERAGNGFRLFGEGIRNISDVGAWNLAKSLAAVAKGLSEITGKAGEMEALSSAMSSFSNSLNSINTVAATTGTALQSMVAPIDAIKVAFETIPASITAASTGLSTFATAALTSLAGLMQMSVYLDMFSTSIQSLGIGLTSAVAQFTAFGAAITGMATSLSSVSMMFDTLNIAITAMSMSFTALSASITSTVAQLSGIGTAVAGIGIQITSMAVSVSSAMTTVSSSITSSMQSAVSAVQSACSQIISALSQMASEMSQTGSQAGQECGQNIANGLNSSIGAITGAMNSINSAMQGVARSGIGAMVSIGAQIGNGLAQGMMSALGAVTAAANALVAQAERAARAAAMIHSPSRLFARLGVFVPVGFAKGIEKGSPTVFKALGNMVDRASGMSIAPEKMLSLGRGGLGLATAGATNTVNNSTANNYKALLHIENFENHSKDDVRDLYKQLKFMIREEGDRLD</sequence>
<keyword evidence="1" id="KW-1188">Viral release from host cell</keyword>
<feature type="transmembrane region" description="Helical" evidence="2">
    <location>
        <begin position="932"/>
        <end position="957"/>
    </location>
</feature>
<keyword evidence="1" id="KW-1245">Viral tail assembly</keyword>
<dbReference type="NCBIfam" id="TIGR02675">
    <property type="entry name" value="tape_meas_nterm"/>
    <property type="match status" value="1"/>
</dbReference>